<sequence>MSEPRPRAELVLYTTEDGSAQFFLRAEDGSVWLTQLELATLFQTTKQNISLHVRNVLTEGELQAEQVVKEDLTTATDGKRYRTQLYNLDMILAIGYRVKSPRGTQFRQWATTHLKQ</sequence>
<evidence type="ECO:0000313" key="1">
    <source>
        <dbReference type="EMBL" id="QJP98692.1"/>
    </source>
</evidence>
<reference evidence="1 2" key="1">
    <citation type="journal article" date="2012" name="J. Bacteriol.">
        <title>Genome sequence of the pathogenic Herbaspirillum seropedicae strain Os34, isolated from rice roots.</title>
        <authorList>
            <person name="Ye W."/>
            <person name="Ye S."/>
            <person name="Liu J."/>
            <person name="Chang S."/>
            <person name="Chen M."/>
            <person name="Zhu B."/>
            <person name="Guo L."/>
            <person name="An Q."/>
        </authorList>
    </citation>
    <scope>NUCLEOTIDE SEQUENCE [LARGE SCALE GENOMIC DNA]</scope>
    <source>
        <strain evidence="1 2">Os34</strain>
    </source>
</reference>
<dbReference type="EMBL" id="CP008956">
    <property type="protein sequence ID" value="QJP98692.1"/>
    <property type="molecule type" value="Genomic_DNA"/>
</dbReference>
<dbReference type="Proteomes" id="UP000501648">
    <property type="component" value="Chromosome"/>
</dbReference>
<dbReference type="InterPro" id="IPR011204">
    <property type="entry name" value="Virulence_RhuM-like"/>
</dbReference>
<accession>A0A6M3ZJV6</accession>
<dbReference type="PANTHER" id="PTHR35810">
    <property type="entry name" value="CYTOPLASMIC PROTEIN-RELATED"/>
    <property type="match status" value="1"/>
</dbReference>
<dbReference type="PANTHER" id="PTHR35810:SF1">
    <property type="entry name" value="CYTOPLASMIC PROTEIN"/>
    <property type="match status" value="1"/>
</dbReference>
<protein>
    <submittedName>
        <fullName evidence="1">Cell filamentation protein Fic</fullName>
    </submittedName>
</protein>
<name>A0A6M3ZJV6_9BURK</name>
<dbReference type="RefSeq" id="WP_017455060.1">
    <property type="nucleotide sequence ID" value="NZ_CP008956.1"/>
</dbReference>
<dbReference type="AlphaFoldDB" id="A0A6M3ZJV6"/>
<evidence type="ECO:0000313" key="2">
    <source>
        <dbReference type="Proteomes" id="UP000501648"/>
    </source>
</evidence>
<gene>
    <name evidence="1" type="ORF">C798_00135</name>
</gene>
<dbReference type="Pfam" id="PF13310">
    <property type="entry name" value="Virulence_RhuM"/>
    <property type="match status" value="1"/>
</dbReference>
<organism evidence="1 2">
    <name type="scientific">Herbaspirillum rubrisubalbicans Os34</name>
    <dbReference type="NCBI Taxonomy" id="1235827"/>
    <lineage>
        <taxon>Bacteria</taxon>
        <taxon>Pseudomonadati</taxon>
        <taxon>Pseudomonadota</taxon>
        <taxon>Betaproteobacteria</taxon>
        <taxon>Burkholderiales</taxon>
        <taxon>Oxalobacteraceae</taxon>
        <taxon>Herbaspirillum</taxon>
    </lineage>
</organism>
<proteinExistence type="predicted"/>